<organism evidence="2 3">
    <name type="scientific">Nocardioides luteus</name>
    <dbReference type="NCBI Taxonomy" id="1844"/>
    <lineage>
        <taxon>Bacteria</taxon>
        <taxon>Bacillati</taxon>
        <taxon>Actinomycetota</taxon>
        <taxon>Actinomycetes</taxon>
        <taxon>Propionibacteriales</taxon>
        <taxon>Nocardioidaceae</taxon>
        <taxon>Nocardioides</taxon>
    </lineage>
</organism>
<keyword evidence="3" id="KW-1185">Reference proteome</keyword>
<proteinExistence type="predicted"/>
<dbReference type="RefSeq" id="WP_189120894.1">
    <property type="nucleotide sequence ID" value="NZ_BMRK01000033.1"/>
</dbReference>
<accession>A0ABQ5SYP8</accession>
<sequence length="327" mass="34204">MTEANRRPATGDLSNVPTTPARHPAQTRPTNGTAPDPLEIAARALEGATPATESWFTPGSTPVPRPARLRYTPYAQLPQHAYQPHPYAAPQPYHQQPRPIVYANPAMPPYAAAQAPTPRGSRAPQPDPVENRPGRKAVLMPLAAMAIASATIGAFAQANFAGDPSLQAQTKQVKAQADHYDAVPVIDLRTQDVIDAPGVIVPKEQKAAAPAGAAAPEAPFAARATVGGKHSNGNYDAPSEAETYGGAHTMSEEITPPSSGGDTSTDPAPAPEPEPEPAPQPEPEPAPEPEPQQPKRLTLGETVIAPTLDATTGIVKTLTGIEIDLTR</sequence>
<reference evidence="2" key="2">
    <citation type="submission" date="2023-01" db="EMBL/GenBank/DDBJ databases">
        <authorList>
            <person name="Sun Q."/>
            <person name="Evtushenko L."/>
        </authorList>
    </citation>
    <scope>NUCLEOTIDE SEQUENCE</scope>
    <source>
        <strain evidence="2">VKM Ac-1246</strain>
    </source>
</reference>
<feature type="compositionally biased region" description="Pro residues" evidence="1">
    <location>
        <begin position="268"/>
        <end position="292"/>
    </location>
</feature>
<comment type="caution">
    <text evidence="2">The sequence shown here is derived from an EMBL/GenBank/DDBJ whole genome shotgun (WGS) entry which is preliminary data.</text>
</comment>
<dbReference type="Proteomes" id="UP001142292">
    <property type="component" value="Unassembled WGS sequence"/>
</dbReference>
<reference evidence="2" key="1">
    <citation type="journal article" date="2014" name="Int. J. Syst. Evol. Microbiol.">
        <title>Complete genome of a new Firmicutes species belonging to the dominant human colonic microbiota ('Ruminococcus bicirculans') reveals two chromosomes and a selective capacity to utilize plant glucans.</title>
        <authorList>
            <consortium name="NISC Comparative Sequencing Program"/>
            <person name="Wegmann U."/>
            <person name="Louis P."/>
            <person name="Goesmann A."/>
            <person name="Henrissat B."/>
            <person name="Duncan S.H."/>
            <person name="Flint H.J."/>
        </authorList>
    </citation>
    <scope>NUCLEOTIDE SEQUENCE</scope>
    <source>
        <strain evidence="2">VKM Ac-1246</strain>
    </source>
</reference>
<feature type="region of interest" description="Disordered" evidence="1">
    <location>
        <begin position="1"/>
        <end position="67"/>
    </location>
</feature>
<name>A0ABQ5SYP8_9ACTN</name>
<feature type="compositionally biased region" description="Low complexity" evidence="1">
    <location>
        <begin position="109"/>
        <end position="118"/>
    </location>
</feature>
<feature type="region of interest" description="Disordered" evidence="1">
    <location>
        <begin position="109"/>
        <end position="133"/>
    </location>
</feature>
<evidence type="ECO:0000313" key="3">
    <source>
        <dbReference type="Proteomes" id="UP001142292"/>
    </source>
</evidence>
<gene>
    <name evidence="2" type="ORF">GCM10017579_27660</name>
</gene>
<protein>
    <submittedName>
        <fullName evidence="2">Uncharacterized protein</fullName>
    </submittedName>
</protein>
<evidence type="ECO:0000313" key="2">
    <source>
        <dbReference type="EMBL" id="GLJ68730.1"/>
    </source>
</evidence>
<dbReference type="EMBL" id="BSEL01000005">
    <property type="protein sequence ID" value="GLJ68730.1"/>
    <property type="molecule type" value="Genomic_DNA"/>
</dbReference>
<evidence type="ECO:0000256" key="1">
    <source>
        <dbReference type="SAM" id="MobiDB-lite"/>
    </source>
</evidence>
<feature type="region of interest" description="Disordered" evidence="1">
    <location>
        <begin position="229"/>
        <end position="313"/>
    </location>
</feature>
<feature type="compositionally biased region" description="Polar residues" evidence="1">
    <location>
        <begin position="256"/>
        <end position="266"/>
    </location>
</feature>
<feature type="compositionally biased region" description="Polar residues" evidence="1">
    <location>
        <begin position="51"/>
        <end position="60"/>
    </location>
</feature>